<comment type="caution">
    <text evidence="1">The sequence shown here is derived from an EMBL/GenBank/DDBJ whole genome shotgun (WGS) entry which is preliminary data.</text>
</comment>
<organism evidence="1 2">
    <name type="scientific">Diphasiastrum complanatum</name>
    <name type="common">Issler's clubmoss</name>
    <name type="synonym">Lycopodium complanatum</name>
    <dbReference type="NCBI Taxonomy" id="34168"/>
    <lineage>
        <taxon>Eukaryota</taxon>
        <taxon>Viridiplantae</taxon>
        <taxon>Streptophyta</taxon>
        <taxon>Embryophyta</taxon>
        <taxon>Tracheophyta</taxon>
        <taxon>Lycopodiopsida</taxon>
        <taxon>Lycopodiales</taxon>
        <taxon>Lycopodiaceae</taxon>
        <taxon>Lycopodioideae</taxon>
        <taxon>Diphasiastrum</taxon>
    </lineage>
</organism>
<name>A0ACC2AMS3_DIPCM</name>
<dbReference type="Proteomes" id="UP001162992">
    <property type="component" value="Chromosome 20"/>
</dbReference>
<protein>
    <submittedName>
        <fullName evidence="1">Uncharacterized protein</fullName>
    </submittedName>
</protein>
<evidence type="ECO:0000313" key="1">
    <source>
        <dbReference type="EMBL" id="KAJ7518720.1"/>
    </source>
</evidence>
<accession>A0ACC2AMS3</accession>
<sequence>MERKDMVGPRHEWLPFRLIQKPLRCRIRFQNSTDAVCEAPLPYIIAMAPTLPHHRFSCCPSSYQLCLPSLRIQPRSFSYTCLQANLTERKHTVYSCEHCEVYIASMRLRVPAGPPSWFLAVAEAMEVKELQHYMTIVQPSSGGMSTIFDFQPQNPDDIIVALAILSRQTIPGLVQERTIVKLPTKNCSLIGKTISKIGIKNAVQFNKSYNTEFLLWKNDCRHHTIALVEFLTGKKLKLSQLASMTRNKNAHSFSLE</sequence>
<proteinExistence type="predicted"/>
<keyword evidence="2" id="KW-1185">Reference proteome</keyword>
<evidence type="ECO:0000313" key="2">
    <source>
        <dbReference type="Proteomes" id="UP001162992"/>
    </source>
</evidence>
<gene>
    <name evidence="1" type="ORF">O6H91_20G004800</name>
</gene>
<reference evidence="2" key="1">
    <citation type="journal article" date="2024" name="Proc. Natl. Acad. Sci. U.S.A.">
        <title>Extraordinary preservation of gene collinearity over three hundred million years revealed in homosporous lycophytes.</title>
        <authorList>
            <person name="Li C."/>
            <person name="Wickell D."/>
            <person name="Kuo L.Y."/>
            <person name="Chen X."/>
            <person name="Nie B."/>
            <person name="Liao X."/>
            <person name="Peng D."/>
            <person name="Ji J."/>
            <person name="Jenkins J."/>
            <person name="Williams M."/>
            <person name="Shu S."/>
            <person name="Plott C."/>
            <person name="Barry K."/>
            <person name="Rajasekar S."/>
            <person name="Grimwood J."/>
            <person name="Han X."/>
            <person name="Sun S."/>
            <person name="Hou Z."/>
            <person name="He W."/>
            <person name="Dai G."/>
            <person name="Sun C."/>
            <person name="Schmutz J."/>
            <person name="Leebens-Mack J.H."/>
            <person name="Li F.W."/>
            <person name="Wang L."/>
        </authorList>
    </citation>
    <scope>NUCLEOTIDE SEQUENCE [LARGE SCALE GENOMIC DNA]</scope>
    <source>
        <strain evidence="2">cv. PW_Plant_1</strain>
    </source>
</reference>
<dbReference type="EMBL" id="CM055111">
    <property type="protein sequence ID" value="KAJ7518720.1"/>
    <property type="molecule type" value="Genomic_DNA"/>
</dbReference>